<evidence type="ECO:0000313" key="1">
    <source>
        <dbReference type="EMBL" id="OGY78930.1"/>
    </source>
</evidence>
<accession>A0A1G2ASD3</accession>
<name>A0A1G2ASD3_9BACT</name>
<dbReference type="AlphaFoldDB" id="A0A1G2ASD3"/>
<comment type="caution">
    <text evidence="1">The sequence shown here is derived from an EMBL/GenBank/DDBJ whole genome shotgun (WGS) entry which is preliminary data.</text>
</comment>
<evidence type="ECO:0000313" key="2">
    <source>
        <dbReference type="Proteomes" id="UP000177165"/>
    </source>
</evidence>
<proteinExistence type="predicted"/>
<organism evidence="1 2">
    <name type="scientific">Candidatus Kerfeldbacteria bacterium RIFCSPHIGHO2_02_FULL_42_14</name>
    <dbReference type="NCBI Taxonomy" id="1798540"/>
    <lineage>
        <taxon>Bacteria</taxon>
        <taxon>Candidatus Kerfeldiibacteriota</taxon>
    </lineage>
</organism>
<dbReference type="Pfam" id="PF13563">
    <property type="entry name" value="2_5_RNA_ligase2"/>
    <property type="match status" value="1"/>
</dbReference>
<sequence>MSKNVSYITAEFFEKEKEKITRWSKSVIKDSDLCKILGNGKVGGYATDDLHLTLFYGFDEYRINIVDIQKWISTTTLKKIEIEKVGAFALPVQEYKIIYLAIRDKNGKIKKLHKELKNFPHFPKYRRSKFIPHITIAFVNKEFNEDAVIYNGPKILNVRKIVYHTKGKLS</sequence>
<dbReference type="Gene3D" id="3.90.1140.10">
    <property type="entry name" value="Cyclic phosphodiesterase"/>
    <property type="match status" value="1"/>
</dbReference>
<dbReference type="SUPFAM" id="SSF55144">
    <property type="entry name" value="LigT-like"/>
    <property type="match status" value="1"/>
</dbReference>
<dbReference type="Proteomes" id="UP000177165">
    <property type="component" value="Unassembled WGS sequence"/>
</dbReference>
<reference evidence="1 2" key="1">
    <citation type="journal article" date="2016" name="Nat. Commun.">
        <title>Thousands of microbial genomes shed light on interconnected biogeochemical processes in an aquifer system.</title>
        <authorList>
            <person name="Anantharaman K."/>
            <person name="Brown C.T."/>
            <person name="Hug L.A."/>
            <person name="Sharon I."/>
            <person name="Castelle C.J."/>
            <person name="Probst A.J."/>
            <person name="Thomas B.C."/>
            <person name="Singh A."/>
            <person name="Wilkins M.J."/>
            <person name="Karaoz U."/>
            <person name="Brodie E.L."/>
            <person name="Williams K.H."/>
            <person name="Hubbard S.S."/>
            <person name="Banfield J.F."/>
        </authorList>
    </citation>
    <scope>NUCLEOTIDE SEQUENCE [LARGE SCALE GENOMIC DNA]</scope>
</reference>
<protein>
    <recommendedName>
        <fullName evidence="3">2'-5' RNA ligase</fullName>
    </recommendedName>
</protein>
<dbReference type="EMBL" id="MHKB01000011">
    <property type="protein sequence ID" value="OGY78930.1"/>
    <property type="molecule type" value="Genomic_DNA"/>
</dbReference>
<gene>
    <name evidence="1" type="ORF">A3B74_03495</name>
</gene>
<evidence type="ECO:0008006" key="3">
    <source>
        <dbReference type="Google" id="ProtNLM"/>
    </source>
</evidence>
<dbReference type="InterPro" id="IPR009097">
    <property type="entry name" value="Cyclic_Pdiesterase"/>
</dbReference>